<dbReference type="AlphaFoldDB" id="A0AAU9VGP6"/>
<evidence type="ECO:0000313" key="5">
    <source>
        <dbReference type="EMBL" id="CAH2761914.1"/>
    </source>
</evidence>
<feature type="domain" description="HTH cro/C1-type" evidence="3">
    <location>
        <begin position="16"/>
        <end position="77"/>
    </location>
</feature>
<dbReference type="Proteomes" id="UP001154095">
    <property type="component" value="Chromosome"/>
</dbReference>
<evidence type="ECO:0000259" key="3">
    <source>
        <dbReference type="PROSITE" id="PS50943"/>
    </source>
</evidence>
<dbReference type="Pfam" id="PF13413">
    <property type="entry name" value="HTH_25"/>
    <property type="match status" value="1"/>
</dbReference>
<dbReference type="Proteomes" id="UP001154111">
    <property type="component" value="Chromosome"/>
</dbReference>
<evidence type="ECO:0000256" key="1">
    <source>
        <dbReference type="SAM" id="MobiDB-lite"/>
    </source>
</evidence>
<dbReference type="PROSITE" id="PS50943">
    <property type="entry name" value="HTH_CROC1"/>
    <property type="match status" value="1"/>
</dbReference>
<dbReference type="EMBL" id="OW659496">
    <property type="protein sequence ID" value="CAH2761907.1"/>
    <property type="molecule type" value="Genomic_DNA"/>
</dbReference>
<organism evidence="5 7">
    <name type="scientific">Erysipelothrix amsterdamensis</name>
    <dbReference type="NCBI Taxonomy" id="2929157"/>
    <lineage>
        <taxon>Bacteria</taxon>
        <taxon>Bacillati</taxon>
        <taxon>Bacillota</taxon>
        <taxon>Erysipelotrichia</taxon>
        <taxon>Erysipelotrichales</taxon>
        <taxon>Erysipelotrichaceae</taxon>
        <taxon>Erysipelothrix</taxon>
    </lineage>
</organism>
<dbReference type="SUPFAM" id="SSF47413">
    <property type="entry name" value="lambda repressor-like DNA-binding domains"/>
    <property type="match status" value="1"/>
</dbReference>
<reference evidence="5" key="1">
    <citation type="submission" date="2022-04" db="EMBL/GenBank/DDBJ databases">
        <authorList>
            <person name="Forde T."/>
        </authorList>
    </citation>
    <scope>NUCLEOTIDE SEQUENCE</scope>
    <source>
        <strain evidence="5">A18Y016a</strain>
        <strain evidence="4">A18Y020d</strain>
    </source>
</reference>
<name>A0AAU9VGP6_9FIRM</name>
<keyword evidence="2" id="KW-0812">Transmembrane</keyword>
<keyword evidence="2" id="KW-0472">Membrane</keyword>
<dbReference type="Gene3D" id="1.10.260.40">
    <property type="entry name" value="lambda repressor-like DNA-binding domains"/>
    <property type="match status" value="1"/>
</dbReference>
<dbReference type="EMBL" id="OW659477">
    <property type="protein sequence ID" value="CAH2761914.1"/>
    <property type="molecule type" value="Genomic_DNA"/>
</dbReference>
<dbReference type="PANTHER" id="PTHR34475">
    <property type="match status" value="1"/>
</dbReference>
<feature type="region of interest" description="Disordered" evidence="1">
    <location>
        <begin position="165"/>
        <end position="198"/>
    </location>
</feature>
<evidence type="ECO:0000313" key="7">
    <source>
        <dbReference type="Proteomes" id="UP001154111"/>
    </source>
</evidence>
<keyword evidence="6" id="KW-1185">Reference proteome</keyword>
<keyword evidence="2" id="KW-1133">Transmembrane helix</keyword>
<feature type="compositionally biased region" description="Basic and acidic residues" evidence="1">
    <location>
        <begin position="174"/>
        <end position="198"/>
    </location>
</feature>
<evidence type="ECO:0000313" key="6">
    <source>
        <dbReference type="Proteomes" id="UP001154095"/>
    </source>
</evidence>
<evidence type="ECO:0000256" key="2">
    <source>
        <dbReference type="SAM" id="Phobius"/>
    </source>
</evidence>
<dbReference type="InterPro" id="IPR001387">
    <property type="entry name" value="Cro/C1-type_HTH"/>
</dbReference>
<gene>
    <name evidence="5" type="ORF">ERYAMS2_00946</name>
    <name evidence="4" type="ORF">ERYAMS_00652</name>
</gene>
<evidence type="ECO:0000313" key="4">
    <source>
        <dbReference type="EMBL" id="CAH2761907.1"/>
    </source>
</evidence>
<proteinExistence type="predicted"/>
<accession>A0AAU9VGP6</accession>
<protein>
    <submittedName>
        <fullName evidence="5">Helix-turn-helix domain-containing protein</fullName>
    </submittedName>
</protein>
<dbReference type="InterPro" id="IPR010982">
    <property type="entry name" value="Lambda_DNA-bd_dom_sf"/>
</dbReference>
<feature type="transmembrane region" description="Helical" evidence="2">
    <location>
        <begin position="133"/>
        <end position="154"/>
    </location>
</feature>
<sequence>MCKEGEHNLEKIGLILQERRKEQGYSLEEMSVKTKLSTVQLSAIEEGNIQFFKDDLSYLSYFVRYYANALGIDYNELRNELDDTINAYTDSITVSQIKKQDEITSNVQKKSKKTKVKSKPTSKGRKKMDLQTIAMLLFAIAILVLLFFGGYKLLSGSLNVKDPIEDPGSTIVVPKEDPKEESKEDEKKPETEKPKEPEKVKLEVAQKSIEGSSVVYEVKNWVKDEKATFEFEFHNASWTSFTEDGQQLANPAAKIFNAGEKASVIFNVVEGKSLEATFGYMNGNEIKLNGEKVELDASIATLPDYATITFKFIGGAN</sequence>
<dbReference type="InterPro" id="IPR050400">
    <property type="entry name" value="Bact_Cytoskel_RodZ"/>
</dbReference>
<dbReference type="PANTHER" id="PTHR34475:SF1">
    <property type="entry name" value="CYTOSKELETON PROTEIN RODZ"/>
    <property type="match status" value="1"/>
</dbReference>
<dbReference type="GO" id="GO:0003677">
    <property type="term" value="F:DNA binding"/>
    <property type="evidence" value="ECO:0007669"/>
    <property type="project" value="InterPro"/>
</dbReference>